<dbReference type="EMBL" id="WSTA01000049">
    <property type="protein sequence ID" value="MWB99141.1"/>
    <property type="molecule type" value="Genomic_DNA"/>
</dbReference>
<keyword evidence="1" id="KW-0479">Metal-binding</keyword>
<evidence type="ECO:0000313" key="5">
    <source>
        <dbReference type="Proteomes" id="UP000438182"/>
    </source>
</evidence>
<dbReference type="CDD" id="cd10917">
    <property type="entry name" value="CE4_NodB_like_6s_7s"/>
    <property type="match status" value="1"/>
</dbReference>
<dbReference type="SUPFAM" id="SSF88713">
    <property type="entry name" value="Glycoside hydrolase/deacetylase"/>
    <property type="match status" value="1"/>
</dbReference>
<keyword evidence="2" id="KW-0378">Hydrolase</keyword>
<dbReference type="InterPro" id="IPR002509">
    <property type="entry name" value="NODB_dom"/>
</dbReference>
<keyword evidence="5" id="KW-1185">Reference proteome</keyword>
<dbReference type="InterPro" id="IPR011330">
    <property type="entry name" value="Glyco_hydro/deAcase_b/a-brl"/>
</dbReference>
<dbReference type="GO" id="GO:0046872">
    <property type="term" value="F:metal ion binding"/>
    <property type="evidence" value="ECO:0007669"/>
    <property type="project" value="UniProtKB-KW"/>
</dbReference>
<name>A0A6I4NY97_9MICO</name>
<dbReference type="RefSeq" id="WP_160425113.1">
    <property type="nucleotide sequence ID" value="NZ_WSTA01000049.1"/>
</dbReference>
<dbReference type="GO" id="GO:0016020">
    <property type="term" value="C:membrane"/>
    <property type="evidence" value="ECO:0007669"/>
    <property type="project" value="TreeGrafter"/>
</dbReference>
<gene>
    <name evidence="4" type="ORF">GB864_11360</name>
</gene>
<proteinExistence type="predicted"/>
<evidence type="ECO:0000259" key="3">
    <source>
        <dbReference type="PROSITE" id="PS51677"/>
    </source>
</evidence>
<protein>
    <submittedName>
        <fullName evidence="4">Polysaccharide deacetylase family protein</fullName>
    </submittedName>
</protein>
<organism evidence="4 5">
    <name type="scientific">Agromyces seonyuensis</name>
    <dbReference type="NCBI Taxonomy" id="2662446"/>
    <lineage>
        <taxon>Bacteria</taxon>
        <taxon>Bacillati</taxon>
        <taxon>Actinomycetota</taxon>
        <taxon>Actinomycetes</taxon>
        <taxon>Micrococcales</taxon>
        <taxon>Microbacteriaceae</taxon>
        <taxon>Agromyces</taxon>
    </lineage>
</organism>
<dbReference type="GO" id="GO:0005975">
    <property type="term" value="P:carbohydrate metabolic process"/>
    <property type="evidence" value="ECO:0007669"/>
    <property type="project" value="InterPro"/>
</dbReference>
<reference evidence="4 5" key="1">
    <citation type="submission" date="2019-12" db="EMBL/GenBank/DDBJ databases">
        <authorList>
            <person name="Kim Y.S."/>
        </authorList>
    </citation>
    <scope>NUCLEOTIDE SEQUENCE [LARGE SCALE GENOMIC DNA]</scope>
    <source>
        <strain evidence="4 5">MMS17-SY077</strain>
    </source>
</reference>
<dbReference type="PROSITE" id="PS51677">
    <property type="entry name" value="NODB"/>
    <property type="match status" value="1"/>
</dbReference>
<dbReference type="PANTHER" id="PTHR10587">
    <property type="entry name" value="GLYCOSYL TRANSFERASE-RELATED"/>
    <property type="match status" value="1"/>
</dbReference>
<evidence type="ECO:0000256" key="1">
    <source>
        <dbReference type="ARBA" id="ARBA00022723"/>
    </source>
</evidence>
<evidence type="ECO:0000256" key="2">
    <source>
        <dbReference type="ARBA" id="ARBA00022801"/>
    </source>
</evidence>
<dbReference type="GO" id="GO:0016810">
    <property type="term" value="F:hydrolase activity, acting on carbon-nitrogen (but not peptide) bonds"/>
    <property type="evidence" value="ECO:0007669"/>
    <property type="project" value="InterPro"/>
</dbReference>
<sequence length="536" mass="55096">MRRPEIPTSGRRTTPFRRALGAGRSALTRAAALTRRHRKTTLGVLAVSAVALVGCAEAAESVQVFDGNLRGVEIPPHTQAPLTDPLPDPVVDAEAVVPSVDAGAVPWTAAAVGDGWSVVARWASVAGLPELRAEVERRSGEAVRGYAAARGAAWAPQPGVDPGAGGDACAPVADRPAPSLTLGCTVVAATGSRVGERLVRTERTAEATTVSSVTLYTDGDGAYVGDGATLFSPDRLHRVAELLDEALAGAGLLAPAGSHFSTADPATQSAALADTVVLEDGDLLVHAPVPATGGGSRSVPVRLPILQLSGVLSADGRALVDALAAEVPFAPPAGGLEVPDCSLVACMALTFDDGPGPYTDRLLDELADAHVPATFYQLGGNVAKRPDTAARVADAGHELGNHTWDHPDLTGLDDADFRAEIDRTQDEILAATGILPGTLRPPYGASDDRVQTAAGLPLVFWSIDTEDWKEPGAAVLRERALEVERGGIVLLHDIHAPSVDAVPAIVDGLRDAGFAPTTVSRLLGGTPAAGTSHRHG</sequence>
<dbReference type="PANTHER" id="PTHR10587:SF133">
    <property type="entry name" value="CHITIN DEACETYLASE 1-RELATED"/>
    <property type="match status" value="1"/>
</dbReference>
<accession>A0A6I4NY97</accession>
<evidence type="ECO:0000313" key="4">
    <source>
        <dbReference type="EMBL" id="MWB99141.1"/>
    </source>
</evidence>
<comment type="caution">
    <text evidence="4">The sequence shown here is derived from an EMBL/GenBank/DDBJ whole genome shotgun (WGS) entry which is preliminary data.</text>
</comment>
<feature type="domain" description="NodB homology" evidence="3">
    <location>
        <begin position="345"/>
        <end position="517"/>
    </location>
</feature>
<dbReference type="AlphaFoldDB" id="A0A6I4NY97"/>
<dbReference type="InterPro" id="IPR050248">
    <property type="entry name" value="Polysacc_deacetylase_ArnD"/>
</dbReference>
<dbReference type="Proteomes" id="UP000438182">
    <property type="component" value="Unassembled WGS sequence"/>
</dbReference>
<dbReference type="Gene3D" id="3.20.20.370">
    <property type="entry name" value="Glycoside hydrolase/deacetylase"/>
    <property type="match status" value="1"/>
</dbReference>
<dbReference type="Pfam" id="PF01522">
    <property type="entry name" value="Polysacc_deac_1"/>
    <property type="match status" value="1"/>
</dbReference>